<dbReference type="SUPFAM" id="SSF53474">
    <property type="entry name" value="alpha/beta-Hydrolases"/>
    <property type="match status" value="1"/>
</dbReference>
<evidence type="ECO:0000256" key="1">
    <source>
        <dbReference type="SAM" id="MobiDB-lite"/>
    </source>
</evidence>
<feature type="region of interest" description="Disordered" evidence="1">
    <location>
        <begin position="1"/>
        <end position="28"/>
    </location>
</feature>
<feature type="region of interest" description="Disordered" evidence="1">
    <location>
        <begin position="188"/>
        <end position="211"/>
    </location>
</feature>
<dbReference type="GO" id="GO:0016787">
    <property type="term" value="F:hydrolase activity"/>
    <property type="evidence" value="ECO:0007669"/>
    <property type="project" value="UniProtKB-KW"/>
</dbReference>
<dbReference type="Proteomes" id="UP000274822">
    <property type="component" value="Unassembled WGS sequence"/>
</dbReference>
<comment type="caution">
    <text evidence="2">The sequence shown here is derived from an EMBL/GenBank/DDBJ whole genome shotgun (WGS) entry which is preliminary data.</text>
</comment>
<name>A0A433QZN6_9FUNG</name>
<sequence length="211" mass="23719">MCDCPGKLQQAPRDEHVVSGRGGTSAKGQTRIRGTLVPWRGRAATVPGLQDWEGVWIPFLQNELKVGQNHVIIGHSTGAIAALRYAETHKVLGLVLVSAYHTDLGIPTERQAEYFSRPWNWSAISQNAKWILQFASPTDELVPVAEQRHVAEMTGSQYFELDDRGHFTDDYEFPELVEAVLEWMKGVEERDEEAPMPDTERMAVTDEDLFA</sequence>
<proteinExistence type="predicted"/>
<dbReference type="PANTHER" id="PTHR15394">
    <property type="entry name" value="SERINE HYDROLASE RBBP9"/>
    <property type="match status" value="1"/>
</dbReference>
<evidence type="ECO:0000313" key="3">
    <source>
        <dbReference type="Proteomes" id="UP000274822"/>
    </source>
</evidence>
<dbReference type="Pfam" id="PF06821">
    <property type="entry name" value="Ser_hydrolase"/>
    <property type="match status" value="1"/>
</dbReference>
<reference evidence="2 3" key="1">
    <citation type="journal article" date="2018" name="New Phytol.">
        <title>Phylogenomics of Endogonaceae and evolution of mycorrhizas within Mucoromycota.</title>
        <authorList>
            <person name="Chang Y."/>
            <person name="Desiro A."/>
            <person name="Na H."/>
            <person name="Sandor L."/>
            <person name="Lipzen A."/>
            <person name="Clum A."/>
            <person name="Barry K."/>
            <person name="Grigoriev I.V."/>
            <person name="Martin F.M."/>
            <person name="Stajich J.E."/>
            <person name="Smith M.E."/>
            <person name="Bonito G."/>
            <person name="Spatafora J.W."/>
        </authorList>
    </citation>
    <scope>NUCLEOTIDE SEQUENCE [LARGE SCALE GENOMIC DNA]</scope>
    <source>
        <strain evidence="2 3">AD002</strain>
    </source>
</reference>
<protein>
    <submittedName>
        <fullName evidence="2">Putative hydrolase RBBP9-like protein</fullName>
    </submittedName>
</protein>
<accession>A0A433QZN6</accession>
<dbReference type="AlphaFoldDB" id="A0A433QZN6"/>
<dbReference type="InterPro" id="IPR029058">
    <property type="entry name" value="AB_hydrolase_fold"/>
</dbReference>
<organism evidence="2 3">
    <name type="scientific">Jimgerdemannia flammicorona</name>
    <dbReference type="NCBI Taxonomy" id="994334"/>
    <lineage>
        <taxon>Eukaryota</taxon>
        <taxon>Fungi</taxon>
        <taxon>Fungi incertae sedis</taxon>
        <taxon>Mucoromycota</taxon>
        <taxon>Mucoromycotina</taxon>
        <taxon>Endogonomycetes</taxon>
        <taxon>Endogonales</taxon>
        <taxon>Endogonaceae</taxon>
        <taxon>Jimgerdemannia</taxon>
    </lineage>
</organism>
<dbReference type="PANTHER" id="PTHR15394:SF3">
    <property type="entry name" value="SERINE HYDROLASE RBBP9"/>
    <property type="match status" value="1"/>
</dbReference>
<evidence type="ECO:0000313" key="2">
    <source>
        <dbReference type="EMBL" id="RUS35250.1"/>
    </source>
</evidence>
<keyword evidence="3" id="KW-1185">Reference proteome</keyword>
<dbReference type="InterPro" id="IPR010662">
    <property type="entry name" value="RBBP9/YdeN"/>
</dbReference>
<keyword evidence="2" id="KW-0378">Hydrolase</keyword>
<gene>
    <name evidence="2" type="ORF">BC938DRAFT_473673</name>
</gene>
<dbReference type="EMBL" id="RBNJ01000162">
    <property type="protein sequence ID" value="RUS35250.1"/>
    <property type="molecule type" value="Genomic_DNA"/>
</dbReference>
<dbReference type="Gene3D" id="3.40.50.1820">
    <property type="entry name" value="alpha/beta hydrolase"/>
    <property type="match status" value="1"/>
</dbReference>